<dbReference type="GeneID" id="36134256"/>
<keyword evidence="6 7" id="KW-0819">tRNA processing</keyword>
<evidence type="ECO:0000256" key="7">
    <source>
        <dbReference type="HAMAP-Rule" id="MF_01057"/>
    </source>
</evidence>
<dbReference type="STRING" id="936155.HFELIS_10910"/>
<feature type="binding site" evidence="7">
    <location>
        <position position="226"/>
    </location>
    <ligand>
        <name>substrate</name>
    </ligand>
</feature>
<dbReference type="InterPro" id="IPR003358">
    <property type="entry name" value="tRNA_(Gua-N-7)_MeTrfase_Trmb"/>
</dbReference>
<gene>
    <name evidence="7" type="primary">trmB</name>
    <name evidence="8" type="ordered locus">Hfelis_10910</name>
</gene>
<comment type="catalytic activity">
    <reaction evidence="1 7">
        <text>guanosine(46) in tRNA + S-adenosyl-L-methionine = N(7)-methylguanosine(46) in tRNA + S-adenosyl-L-homocysteine</text>
        <dbReference type="Rhea" id="RHEA:42708"/>
        <dbReference type="Rhea" id="RHEA-COMP:10188"/>
        <dbReference type="Rhea" id="RHEA-COMP:10189"/>
        <dbReference type="ChEBI" id="CHEBI:57856"/>
        <dbReference type="ChEBI" id="CHEBI:59789"/>
        <dbReference type="ChEBI" id="CHEBI:74269"/>
        <dbReference type="ChEBI" id="CHEBI:74480"/>
        <dbReference type="EC" id="2.1.1.33"/>
    </reaction>
</comment>
<dbReference type="PANTHER" id="PTHR23417:SF14">
    <property type="entry name" value="PENTACOTRIPEPTIDE-REPEAT REGION OF PRORP DOMAIN-CONTAINING PROTEIN"/>
    <property type="match status" value="1"/>
</dbReference>
<dbReference type="OrthoDB" id="9802090at2"/>
<comment type="pathway">
    <text evidence="7">tRNA modification; N(7)-methylguanine-tRNA biosynthesis.</text>
</comment>
<organism evidence="8 9">
    <name type="scientific">Helicobacter felis (strain ATCC 49179 / CCUG 28539 / NCTC 12436 / CS1)</name>
    <dbReference type="NCBI Taxonomy" id="936155"/>
    <lineage>
        <taxon>Bacteria</taxon>
        <taxon>Pseudomonadati</taxon>
        <taxon>Campylobacterota</taxon>
        <taxon>Epsilonproteobacteria</taxon>
        <taxon>Campylobacterales</taxon>
        <taxon>Helicobacteraceae</taxon>
        <taxon>Helicobacter</taxon>
    </lineage>
</organism>
<evidence type="ECO:0000256" key="1">
    <source>
        <dbReference type="ARBA" id="ARBA00000142"/>
    </source>
</evidence>
<dbReference type="GO" id="GO:0043527">
    <property type="term" value="C:tRNA methyltransferase complex"/>
    <property type="evidence" value="ECO:0007669"/>
    <property type="project" value="TreeGrafter"/>
</dbReference>
<evidence type="ECO:0000313" key="8">
    <source>
        <dbReference type="EMBL" id="CBY83175.1"/>
    </source>
</evidence>
<dbReference type="InterPro" id="IPR029063">
    <property type="entry name" value="SAM-dependent_MTases_sf"/>
</dbReference>
<dbReference type="InterPro" id="IPR055361">
    <property type="entry name" value="tRNA_methyltr_TrmB_bact"/>
</dbReference>
<evidence type="ECO:0000256" key="6">
    <source>
        <dbReference type="ARBA" id="ARBA00022694"/>
    </source>
</evidence>
<comment type="function">
    <text evidence="2 7">Catalyzes the formation of N(7)-methylguanine at position 46 (m7G46) in tRNA.</text>
</comment>
<evidence type="ECO:0000256" key="4">
    <source>
        <dbReference type="ARBA" id="ARBA00022679"/>
    </source>
</evidence>
<dbReference type="UniPathway" id="UPA00989"/>
<proteinExistence type="inferred from homology"/>
<dbReference type="PANTHER" id="PTHR23417">
    <property type="entry name" value="3-DEOXY-D-MANNO-OCTULOSONIC-ACID TRANSFERASE/TRNA GUANINE-N 7 - -METHYLTRANSFERASE"/>
    <property type="match status" value="1"/>
</dbReference>
<keyword evidence="4 7" id="KW-0808">Transferase</keyword>
<feature type="binding site" evidence="7">
    <location>
        <position position="170"/>
    </location>
    <ligand>
        <name>S-adenosyl-L-methionine</name>
        <dbReference type="ChEBI" id="CHEBI:59789"/>
    </ligand>
</feature>
<dbReference type="AlphaFoldDB" id="E7ADB8"/>
<dbReference type="KEGG" id="hfe:HFELIS_10910"/>
<dbReference type="EC" id="2.1.1.33" evidence="7"/>
<dbReference type="EMBL" id="FQ670179">
    <property type="protein sequence ID" value="CBY83175.1"/>
    <property type="molecule type" value="Genomic_DNA"/>
</dbReference>
<keyword evidence="5 7" id="KW-0949">S-adenosyl-L-methionine</keyword>
<dbReference type="PROSITE" id="PS51625">
    <property type="entry name" value="SAM_MT_TRMB"/>
    <property type="match status" value="1"/>
</dbReference>
<feature type="binding site" evidence="7">
    <location>
        <position position="143"/>
    </location>
    <ligand>
        <name>S-adenosyl-L-methionine</name>
        <dbReference type="ChEBI" id="CHEBI:59789"/>
    </ligand>
</feature>
<feature type="binding site" evidence="7">
    <location>
        <position position="118"/>
    </location>
    <ligand>
        <name>S-adenosyl-L-methionine</name>
        <dbReference type="ChEBI" id="CHEBI:59789"/>
    </ligand>
</feature>
<evidence type="ECO:0000256" key="5">
    <source>
        <dbReference type="ARBA" id="ARBA00022691"/>
    </source>
</evidence>
<dbReference type="RefSeq" id="WP_013469539.1">
    <property type="nucleotide sequence ID" value="NC_014810.2"/>
</dbReference>
<comment type="similarity">
    <text evidence="7">Belongs to the class I-like SAM-binding methyltransferase superfamily. TrmB family.</text>
</comment>
<dbReference type="HOGENOM" id="CLU_041532_0_0_7"/>
<accession>E7ADB8</accession>
<dbReference type="NCBIfam" id="TIGR00091">
    <property type="entry name" value="tRNA (guanosine(46)-N7)-methyltransferase TrmB"/>
    <property type="match status" value="1"/>
</dbReference>
<evidence type="ECO:0000256" key="2">
    <source>
        <dbReference type="ARBA" id="ARBA00003015"/>
    </source>
</evidence>
<sequence>MPHFNATRVFTSFPFQEEGLHFLYEAKSCLYPHKSLIHVQSPTHDFCLHKIARQEGYLFKGEKSTRPVPVAILQKALSILARHCEGVVGNLAEAKYSQTSPFLLEGEDFLKFDAFHLEIGFGSGRHLLQKAKNHPQEIYIGLEVHTPSLEQVLRQIELLGLKNLYVARTDARALLEVLPSNVCLSLDLHFPVPWDKNPTRRVMGTQTLKNMLRVLKEGATLWLRTDSWNYFQESLRLAQQENCAYSTDTNASVAVPSKYEQRWLKQDRNIYDLRVCAPQNHFSSSKTILLGNESLQGAPKTLQEVLNQRHFKGENYFLHIQDVLECNKLWVLVLSFGDFIAPTNKIALWDGQNLSYVGGMPYNTEANRWAQRKLLETLREVL</sequence>
<dbReference type="GO" id="GO:0008176">
    <property type="term" value="F:tRNA (guanine(46)-N7)-methyltransferase activity"/>
    <property type="evidence" value="ECO:0007669"/>
    <property type="project" value="UniProtKB-UniRule"/>
</dbReference>
<protein>
    <recommendedName>
        <fullName evidence="7">tRNA (guanine-N(7)-)-methyltransferase</fullName>
        <ecNumber evidence="7">2.1.1.33</ecNumber>
    </recommendedName>
    <alternativeName>
        <fullName evidence="7">tRNA (guanine(46)-N(7))-methyltransferase</fullName>
    </alternativeName>
    <alternativeName>
        <fullName evidence="7">tRNA(m7G46)-methyltransferase</fullName>
    </alternativeName>
</protein>
<comment type="caution">
    <text evidence="7">Lacks conserved residue(s) required for the propagation of feature annotation.</text>
</comment>
<reference evidence="8 9" key="1">
    <citation type="journal article" date="2011" name="Genome Biol. Evol.">
        <title>Comparative whole genome sequence analysis of the carcinogenic bacterial model pathogen Helicobacter felis.</title>
        <authorList>
            <person name="Arnold I.C."/>
            <person name="Zigova Z."/>
            <person name="Holden M."/>
            <person name="Lawley T.D."/>
            <person name="Rad R."/>
            <person name="Dougan G."/>
            <person name="Falkow S."/>
            <person name="Bentley S.D."/>
            <person name="Muller A."/>
        </authorList>
    </citation>
    <scope>NUCLEOTIDE SEQUENCE [LARGE SCALE GENOMIC DNA]</scope>
    <source>
        <strain evidence="9">ATCC 49179 / CCUG 28539 / NCTC 12436 / CS1</strain>
    </source>
</reference>
<dbReference type="eggNOG" id="COG0220">
    <property type="taxonomic scope" value="Bacteria"/>
</dbReference>
<evidence type="ECO:0000313" key="9">
    <source>
        <dbReference type="Proteomes" id="UP000007934"/>
    </source>
</evidence>
<keyword evidence="3 7" id="KW-0489">Methyltransferase</keyword>
<dbReference type="SUPFAM" id="SSF53335">
    <property type="entry name" value="S-adenosyl-L-methionine-dependent methyltransferases"/>
    <property type="match status" value="1"/>
</dbReference>
<dbReference type="Gene3D" id="3.40.50.150">
    <property type="entry name" value="Vaccinia Virus protein VP39"/>
    <property type="match status" value="1"/>
</dbReference>
<keyword evidence="9" id="KW-1185">Reference proteome</keyword>
<name>E7ADB8_HELFC</name>
<dbReference type="Pfam" id="PF02390">
    <property type="entry name" value="Methyltransf_4"/>
    <property type="match status" value="1"/>
</dbReference>
<evidence type="ECO:0000256" key="3">
    <source>
        <dbReference type="ARBA" id="ARBA00022603"/>
    </source>
</evidence>
<dbReference type="Proteomes" id="UP000007934">
    <property type="component" value="Chromosome"/>
</dbReference>
<dbReference type="HAMAP" id="MF_01057">
    <property type="entry name" value="tRNA_methyltr_TrmB"/>
    <property type="match status" value="1"/>
</dbReference>